<dbReference type="SUPFAM" id="SSF82771">
    <property type="entry name" value="GIY-YIG endonuclease"/>
    <property type="match status" value="1"/>
</dbReference>
<dbReference type="SUPFAM" id="SSF46600">
    <property type="entry name" value="C-terminal UvrC-binding domain of UvrB"/>
    <property type="match status" value="1"/>
</dbReference>
<dbReference type="EMBL" id="JSWE01000124">
    <property type="protein sequence ID" value="KIE05085.1"/>
    <property type="molecule type" value="Genomic_DNA"/>
</dbReference>
<comment type="similarity">
    <text evidence="7">Belongs to the UvrC family.</text>
</comment>
<dbReference type="PANTHER" id="PTHR30562">
    <property type="entry name" value="UVRC/OXIDOREDUCTASE"/>
    <property type="match status" value="1"/>
</dbReference>
<dbReference type="InterPro" id="IPR038476">
    <property type="entry name" value="UvrC_RNase_H_dom_sf"/>
</dbReference>
<dbReference type="PATRIC" id="fig|86105.3.peg.1253"/>
<feature type="domain" description="UVR" evidence="8">
    <location>
        <begin position="211"/>
        <end position="246"/>
    </location>
</feature>
<evidence type="ECO:0000259" key="8">
    <source>
        <dbReference type="PROSITE" id="PS50151"/>
    </source>
</evidence>
<dbReference type="SUPFAM" id="SSF47781">
    <property type="entry name" value="RuvA domain 2-like"/>
    <property type="match status" value="1"/>
</dbReference>
<dbReference type="InterPro" id="IPR000305">
    <property type="entry name" value="GIY-YIG_endonuc"/>
</dbReference>
<dbReference type="RefSeq" id="WP_039457209.1">
    <property type="nucleotide sequence ID" value="NZ_JSWE01000124.1"/>
</dbReference>
<keyword evidence="12" id="KW-1185">Reference proteome</keyword>
<dbReference type="FunFam" id="3.30.420.340:FF:000001">
    <property type="entry name" value="UvrABC system protein C"/>
    <property type="match status" value="1"/>
</dbReference>
<keyword evidence="3 7" id="KW-0228">DNA excision</keyword>
<dbReference type="AlphaFoldDB" id="A0A0C1QYM5"/>
<gene>
    <name evidence="11" type="primary">uvrC_2</name>
    <name evidence="7" type="synonym">uvrC</name>
    <name evidence="11" type="ORF">NF27_EY01810</name>
</gene>
<feature type="domain" description="GIY-YIG" evidence="9">
    <location>
        <begin position="23"/>
        <end position="101"/>
    </location>
</feature>
<comment type="caution">
    <text evidence="11">The sequence shown here is derived from an EMBL/GenBank/DDBJ whole genome shotgun (WGS) entry which is preliminary data.</text>
</comment>
<dbReference type="Pfam" id="PF01541">
    <property type="entry name" value="GIY-YIG"/>
    <property type="match status" value="1"/>
</dbReference>
<dbReference type="GO" id="GO:0006289">
    <property type="term" value="P:nucleotide-excision repair"/>
    <property type="evidence" value="ECO:0007669"/>
    <property type="project" value="UniProtKB-UniRule"/>
</dbReference>
<comment type="subunit">
    <text evidence="7">Interacts with UvrB in an incision complex.</text>
</comment>
<keyword evidence="1 7" id="KW-0963">Cytoplasm</keyword>
<dbReference type="PANTHER" id="PTHR30562:SF1">
    <property type="entry name" value="UVRABC SYSTEM PROTEIN C"/>
    <property type="match status" value="1"/>
</dbReference>
<evidence type="ECO:0000256" key="6">
    <source>
        <dbReference type="ARBA" id="ARBA00023236"/>
    </source>
</evidence>
<evidence type="ECO:0000313" key="12">
    <source>
        <dbReference type="Proteomes" id="UP000031258"/>
    </source>
</evidence>
<dbReference type="FunFam" id="3.40.1440.10:FF:000001">
    <property type="entry name" value="UvrABC system protein C"/>
    <property type="match status" value="1"/>
</dbReference>
<evidence type="ECO:0000256" key="4">
    <source>
        <dbReference type="ARBA" id="ARBA00022881"/>
    </source>
</evidence>
<dbReference type="Gene3D" id="4.10.860.10">
    <property type="entry name" value="UVR domain"/>
    <property type="match status" value="1"/>
</dbReference>
<dbReference type="GO" id="GO:0009381">
    <property type="term" value="F:excinuclease ABC activity"/>
    <property type="evidence" value="ECO:0007669"/>
    <property type="project" value="UniProtKB-UniRule"/>
</dbReference>
<keyword evidence="6 7" id="KW-0742">SOS response</keyword>
<dbReference type="CDD" id="cd10434">
    <property type="entry name" value="GIY-YIG_UvrC_Cho"/>
    <property type="match status" value="1"/>
</dbReference>
<organism evidence="11 12">
    <name type="scientific">Candidatus Jidaibacter acanthamoebae</name>
    <dbReference type="NCBI Taxonomy" id="86105"/>
    <lineage>
        <taxon>Bacteria</taxon>
        <taxon>Pseudomonadati</taxon>
        <taxon>Pseudomonadota</taxon>
        <taxon>Alphaproteobacteria</taxon>
        <taxon>Rickettsiales</taxon>
        <taxon>Candidatus Midichloriaceae</taxon>
        <taxon>Candidatus Jidaibacter</taxon>
    </lineage>
</organism>
<comment type="subcellular location">
    <subcellularLocation>
        <location evidence="7">Cytoplasm</location>
    </subcellularLocation>
</comment>
<dbReference type="GO" id="GO:0009432">
    <property type="term" value="P:SOS response"/>
    <property type="evidence" value="ECO:0007669"/>
    <property type="project" value="UniProtKB-UniRule"/>
</dbReference>
<evidence type="ECO:0000259" key="9">
    <source>
        <dbReference type="PROSITE" id="PS50164"/>
    </source>
</evidence>
<reference evidence="11 12" key="1">
    <citation type="submission" date="2014-11" db="EMBL/GenBank/DDBJ databases">
        <title>A Rickettsiales Symbiont of Amoebae With Ancient Features.</title>
        <authorList>
            <person name="Schulz F."/>
            <person name="Martijn J."/>
            <person name="Wascher F."/>
            <person name="Kostanjsek R."/>
            <person name="Ettema T.J."/>
            <person name="Horn M."/>
        </authorList>
    </citation>
    <scope>NUCLEOTIDE SEQUENCE [LARGE SCALE GENOMIC DNA]</scope>
    <source>
        <strain evidence="11 12">UWC36</strain>
    </source>
</reference>
<evidence type="ECO:0000256" key="7">
    <source>
        <dbReference type="HAMAP-Rule" id="MF_00203"/>
    </source>
</evidence>
<keyword evidence="2 7" id="KW-0227">DNA damage</keyword>
<dbReference type="PROSITE" id="PS50164">
    <property type="entry name" value="GIY_YIG"/>
    <property type="match status" value="1"/>
</dbReference>
<dbReference type="InterPro" id="IPR001943">
    <property type="entry name" value="UVR_dom"/>
</dbReference>
<dbReference type="NCBIfam" id="TIGR00194">
    <property type="entry name" value="uvrC"/>
    <property type="match status" value="1"/>
</dbReference>
<evidence type="ECO:0000256" key="1">
    <source>
        <dbReference type="ARBA" id="ARBA00022490"/>
    </source>
</evidence>
<dbReference type="Gene3D" id="3.40.1440.10">
    <property type="entry name" value="GIY-YIG endonuclease"/>
    <property type="match status" value="1"/>
</dbReference>
<proteinExistence type="inferred from homology"/>
<dbReference type="OrthoDB" id="9804933at2"/>
<dbReference type="InterPro" id="IPR036876">
    <property type="entry name" value="UVR_dom_sf"/>
</dbReference>
<dbReference type="NCBIfam" id="NF001824">
    <property type="entry name" value="PRK00558.1-5"/>
    <property type="match status" value="1"/>
</dbReference>
<feature type="domain" description="UvrC family homology region profile" evidence="10">
    <location>
        <begin position="262"/>
        <end position="486"/>
    </location>
</feature>
<name>A0A0C1QYM5_9RICK</name>
<dbReference type="Pfam" id="PF02151">
    <property type="entry name" value="UVR"/>
    <property type="match status" value="1"/>
</dbReference>
<dbReference type="STRING" id="86105.NF27_EY01810"/>
<dbReference type="InterPro" id="IPR001162">
    <property type="entry name" value="UvrC_RNase_H_dom"/>
</dbReference>
<evidence type="ECO:0000313" key="11">
    <source>
        <dbReference type="EMBL" id="KIE05085.1"/>
    </source>
</evidence>
<dbReference type="GO" id="GO:0005737">
    <property type="term" value="C:cytoplasm"/>
    <property type="evidence" value="ECO:0007669"/>
    <property type="project" value="UniProtKB-SubCell"/>
</dbReference>
<dbReference type="GO" id="GO:0009380">
    <property type="term" value="C:excinuclease repair complex"/>
    <property type="evidence" value="ECO:0007669"/>
    <property type="project" value="InterPro"/>
</dbReference>
<dbReference type="Proteomes" id="UP000031258">
    <property type="component" value="Unassembled WGS sequence"/>
</dbReference>
<evidence type="ECO:0000256" key="3">
    <source>
        <dbReference type="ARBA" id="ARBA00022769"/>
    </source>
</evidence>
<evidence type="ECO:0000256" key="5">
    <source>
        <dbReference type="ARBA" id="ARBA00023204"/>
    </source>
</evidence>
<dbReference type="Pfam" id="PF08459">
    <property type="entry name" value="UvrC_RNaseH_dom"/>
    <property type="match status" value="1"/>
</dbReference>
<dbReference type="InterPro" id="IPR004791">
    <property type="entry name" value="UvrC"/>
</dbReference>
<accession>A0A0C1QYM5</accession>
<keyword evidence="5 7" id="KW-0234">DNA repair</keyword>
<sequence>MFIEQSIKKGIGIVSEAARAMPAAPGIYKMINIESEIVYVGKAKNLPKRVISYTKVENLPTRLKRMIASLSRIEYLTTNTEAEALLLEANLIKSLKPKFNIALKDDKSFPYIVIEDKHDYPRIAKFRGTKKENYTYFGPFAQARNVNETIVELQKLFGIRPCTDSYFASRKRPCLQYQIKRCTGPCANKISKEDYQKIVKQTKDFLAGKNSEIQTKLISEMEIASEKLDYEKAAELRDRIRLLSQTQAKNKFKTDSISDADLIALHRDDTGCAVQVMFIRNGTNYGDKVYFPIHTEELSDGEIIELFIGQIYQKTPPAKNILTTTELSSREALEQALKSLWDIKTKIIIAKKEEHKHLMEIVLLNAKEALSRINKQKAKQLSTLENVAKLFELPKTPKRIEVYDNSHIQGTNAIGCMIVAGTEGFMKNQYRRFLIKSLNGIGEGDDYQMLREVLERRFKRLMPDNYPDLILIDGGKGHLSVAKEMFEKFNISDIELVCISKGADRNAGREFFHTLDKKPFQLDRNDPTLHYLQLIRDEVHRFAIESHRKRRIKDSTKSGVDEIPQIGAKRKKLLLSHFGSLERLKEANFEDITRIGGISKKIAKIIYNYLHNEQ</sequence>
<dbReference type="Gene3D" id="3.30.420.340">
    <property type="entry name" value="UvrC, RNAse H endonuclease domain"/>
    <property type="match status" value="1"/>
</dbReference>
<dbReference type="PROSITE" id="PS50165">
    <property type="entry name" value="UVRC"/>
    <property type="match status" value="1"/>
</dbReference>
<dbReference type="InterPro" id="IPR050066">
    <property type="entry name" value="UvrABC_protein_C"/>
</dbReference>
<protein>
    <recommendedName>
        <fullName evidence="7">UvrABC system protein C</fullName>
        <shortName evidence="7">Protein UvrC</shortName>
    </recommendedName>
    <alternativeName>
        <fullName evidence="7">Excinuclease ABC subunit C</fullName>
    </alternativeName>
</protein>
<evidence type="ECO:0000259" key="10">
    <source>
        <dbReference type="PROSITE" id="PS50165"/>
    </source>
</evidence>
<dbReference type="Pfam" id="PF12826">
    <property type="entry name" value="HHH_2"/>
    <property type="match status" value="1"/>
</dbReference>
<evidence type="ECO:0000256" key="2">
    <source>
        <dbReference type="ARBA" id="ARBA00022763"/>
    </source>
</evidence>
<dbReference type="PROSITE" id="PS50151">
    <property type="entry name" value="UVR"/>
    <property type="match status" value="1"/>
</dbReference>
<dbReference type="InterPro" id="IPR041663">
    <property type="entry name" value="DisA/LigA_HHH"/>
</dbReference>
<dbReference type="InterPro" id="IPR035901">
    <property type="entry name" value="GIY-YIG_endonuc_sf"/>
</dbReference>
<keyword evidence="4 7" id="KW-0267">Excision nuclease</keyword>
<dbReference type="InterPro" id="IPR047296">
    <property type="entry name" value="GIY-YIG_UvrC_Cho"/>
</dbReference>
<comment type="function">
    <text evidence="7">The UvrABC repair system catalyzes the recognition and processing of DNA lesions. UvrC both incises the 5' and 3' sides of the lesion. The N-terminal half is responsible for the 3' incision and the C-terminal half is responsible for the 5' incision.</text>
</comment>
<dbReference type="Pfam" id="PF22920">
    <property type="entry name" value="UvrC_RNaseH"/>
    <property type="match status" value="1"/>
</dbReference>
<dbReference type="InterPro" id="IPR010994">
    <property type="entry name" value="RuvA_2-like"/>
</dbReference>
<dbReference type="Gene3D" id="1.10.150.20">
    <property type="entry name" value="5' to 3' exonuclease, C-terminal subdomain"/>
    <property type="match status" value="1"/>
</dbReference>
<dbReference type="SMART" id="SM00465">
    <property type="entry name" value="GIYc"/>
    <property type="match status" value="1"/>
</dbReference>
<dbReference type="GO" id="GO:0003677">
    <property type="term" value="F:DNA binding"/>
    <property type="evidence" value="ECO:0007669"/>
    <property type="project" value="UniProtKB-UniRule"/>
</dbReference>
<dbReference type="HAMAP" id="MF_00203">
    <property type="entry name" value="UvrC"/>
    <property type="match status" value="1"/>
</dbReference>